<keyword evidence="7" id="KW-0812">Transmembrane</keyword>
<dbReference type="AlphaFoldDB" id="A0A8H8TYU6"/>
<comment type="similarity">
    <text evidence="1">Belongs to the paxM FAD-dependent monooxygenase family.</text>
</comment>
<keyword evidence="7" id="KW-0472">Membrane</keyword>
<evidence type="ECO:0000256" key="7">
    <source>
        <dbReference type="SAM" id="Phobius"/>
    </source>
</evidence>
<evidence type="ECO:0000256" key="1">
    <source>
        <dbReference type="ARBA" id="ARBA00007992"/>
    </source>
</evidence>
<organism evidence="9 10">
    <name type="scientific">Lachnellula hyalina</name>
    <dbReference type="NCBI Taxonomy" id="1316788"/>
    <lineage>
        <taxon>Eukaryota</taxon>
        <taxon>Fungi</taxon>
        <taxon>Dikarya</taxon>
        <taxon>Ascomycota</taxon>
        <taxon>Pezizomycotina</taxon>
        <taxon>Leotiomycetes</taxon>
        <taxon>Helotiales</taxon>
        <taxon>Lachnaceae</taxon>
        <taxon>Lachnellula</taxon>
    </lineage>
</organism>
<keyword evidence="7" id="KW-1133">Transmembrane helix</keyword>
<dbReference type="Proteomes" id="UP000431533">
    <property type="component" value="Unassembled WGS sequence"/>
</dbReference>
<dbReference type="Gene3D" id="3.50.50.60">
    <property type="entry name" value="FAD/NAD(P)-binding domain"/>
    <property type="match status" value="1"/>
</dbReference>
<keyword evidence="2" id="KW-0285">Flavoprotein</keyword>
<dbReference type="SUPFAM" id="SSF54373">
    <property type="entry name" value="FAD-linked reductases, C-terminal domain"/>
    <property type="match status" value="1"/>
</dbReference>
<dbReference type="PANTHER" id="PTHR13789">
    <property type="entry name" value="MONOOXYGENASE"/>
    <property type="match status" value="1"/>
</dbReference>
<comment type="caution">
    <text evidence="9">The sequence shown here is derived from an EMBL/GenBank/DDBJ whole genome shotgun (WGS) entry which is preliminary data.</text>
</comment>
<evidence type="ECO:0000256" key="3">
    <source>
        <dbReference type="ARBA" id="ARBA00022827"/>
    </source>
</evidence>
<dbReference type="InterPro" id="IPR002938">
    <property type="entry name" value="FAD-bd"/>
</dbReference>
<keyword evidence="10" id="KW-1185">Reference proteome</keyword>
<sequence>MAVRYLNVIIIGAGIAGLTAALALAQTGHSVTILESVSRIAEIGAGIQLAPNASRILQRLGILEEVMKETSVLSRVSIRRYDSDEELNSAPLMPSIGDRYGAPMGVIHRGDLQRILFAAKKSGCQVLTSQTVMAADSSFSPRLQVRDNRTGMTSWFLDDVVLAADGIQSTLRKQMALTGGHKDQPTPTGNAAYRLLIPRKRIQHDEMLLKMLDQDVAMRYMGPGGHIMAYPVMRNTVYNIVLLHPAKATTKIADNAWTTKGSRKEMMAFYSSWSPAISAWLEYADDEILEWTLNTYPPLPSWVQGSVALIGDACHPMLPYVAQGAANAMEDAAVLMTAFTYTSDVALSLRIYEAVRKERAEKIAASAAATGKSLHLLDGPEQQKRDEAIRNAGKVNPEKNDDHADKWRDASWQDYMWRVDVMRETVAKWEELTGARVKQPTPRYKMLSGYGTDHVATMKAPSLFGAFYGTFFVTLAIALVALLFVPPADAFHQAIKNGQKWIAVVIVVGYAMTVAVGIFLYSSRLYTNKRVLEGIPKTYIPVDKGDVTKNVRKMVVASLTRSAVIAWDSRPRVSPQPATMVSGPDARDSIVKAPEPESEDKTGRGFLRRHLTQPEEEPTVAIPPRSPFWGNIAHNGWASPASPDLPNLQYTAVILELPHLIEARAVSLAPPDPESTTEPALPDIRAVDLLQRPASMGLRDYIGHLVTIGVLTSPSTATDFLSTYEYARFGGRPLNEEQFRDLMKQFAEVLRTMSALSPAALSSLDIEEDSDVDDDASPSSTPVTPRSRSLASSRSFTSLSGSEGTIRTALSRRVGTLASTRRSDFTTAPATPRSRKRVVSRSPSMNSFAQSRRTWNAGCDSSSSSLRSSSSVIKLSRTNEDGGLPYTLNVPGAR</sequence>
<keyword evidence="5 9" id="KW-0503">Monooxygenase</keyword>
<dbReference type="GeneID" id="41984269"/>
<evidence type="ECO:0000256" key="5">
    <source>
        <dbReference type="ARBA" id="ARBA00023033"/>
    </source>
</evidence>
<evidence type="ECO:0000256" key="6">
    <source>
        <dbReference type="SAM" id="MobiDB-lite"/>
    </source>
</evidence>
<feature type="region of interest" description="Disordered" evidence="6">
    <location>
        <begin position="766"/>
        <end position="894"/>
    </location>
</feature>
<dbReference type="SUPFAM" id="SSF51905">
    <property type="entry name" value="FAD/NAD(P)-binding domain"/>
    <property type="match status" value="1"/>
</dbReference>
<dbReference type="InterPro" id="IPR036188">
    <property type="entry name" value="FAD/NAD-bd_sf"/>
</dbReference>
<feature type="transmembrane region" description="Helical" evidence="7">
    <location>
        <begin position="501"/>
        <end position="521"/>
    </location>
</feature>
<evidence type="ECO:0000313" key="9">
    <source>
        <dbReference type="EMBL" id="TVY27564.1"/>
    </source>
</evidence>
<keyword evidence="3" id="KW-0274">FAD</keyword>
<evidence type="ECO:0000256" key="4">
    <source>
        <dbReference type="ARBA" id="ARBA00023002"/>
    </source>
</evidence>
<feature type="compositionally biased region" description="Polar residues" evidence="6">
    <location>
        <begin position="817"/>
        <end position="829"/>
    </location>
</feature>
<feature type="domain" description="FAD-binding" evidence="8">
    <location>
        <begin position="7"/>
        <end position="364"/>
    </location>
</feature>
<proteinExistence type="inferred from homology"/>
<name>A0A8H8TYU6_9HELO</name>
<evidence type="ECO:0000313" key="10">
    <source>
        <dbReference type="Proteomes" id="UP000431533"/>
    </source>
</evidence>
<feature type="compositionally biased region" description="Low complexity" evidence="6">
    <location>
        <begin position="777"/>
        <end position="802"/>
    </location>
</feature>
<protein>
    <submittedName>
        <fullName evidence="9">FAD-dependent monooxygenase</fullName>
    </submittedName>
</protein>
<dbReference type="RefSeq" id="XP_031006352.1">
    <property type="nucleotide sequence ID" value="XM_031149034.1"/>
</dbReference>
<feature type="transmembrane region" description="Helical" evidence="7">
    <location>
        <begin position="463"/>
        <end position="485"/>
    </location>
</feature>
<evidence type="ECO:0000259" key="8">
    <source>
        <dbReference type="Pfam" id="PF01494"/>
    </source>
</evidence>
<gene>
    <name evidence="9" type="primary">OpS4_6</name>
    <name evidence="9" type="ORF">LHYA1_G004071</name>
</gene>
<feature type="compositionally biased region" description="Acidic residues" evidence="6">
    <location>
        <begin position="766"/>
        <end position="776"/>
    </location>
</feature>
<keyword evidence="4" id="KW-0560">Oxidoreductase</keyword>
<dbReference type="InterPro" id="IPR050493">
    <property type="entry name" value="FAD-dep_Monooxygenase_BioMet"/>
</dbReference>
<feature type="compositionally biased region" description="Low complexity" evidence="6">
    <location>
        <begin position="861"/>
        <end position="871"/>
    </location>
</feature>
<dbReference type="PRINTS" id="PR00420">
    <property type="entry name" value="RNGMNOXGNASE"/>
</dbReference>
<dbReference type="OrthoDB" id="16820at2759"/>
<feature type="region of interest" description="Disordered" evidence="6">
    <location>
        <begin position="575"/>
        <end position="625"/>
    </location>
</feature>
<dbReference type="PANTHER" id="PTHR13789:SF147">
    <property type="entry name" value="PUTATIVE (AFU_ORTHOLOGUE AFUA_2G01950)-RELATED"/>
    <property type="match status" value="1"/>
</dbReference>
<dbReference type="EMBL" id="QGMH01000046">
    <property type="protein sequence ID" value="TVY27564.1"/>
    <property type="molecule type" value="Genomic_DNA"/>
</dbReference>
<feature type="compositionally biased region" description="Polar residues" evidence="6">
    <location>
        <begin position="845"/>
        <end position="854"/>
    </location>
</feature>
<dbReference type="Pfam" id="PF01494">
    <property type="entry name" value="FAD_binding_3"/>
    <property type="match status" value="1"/>
</dbReference>
<accession>A0A8H8TYU6</accession>
<evidence type="ECO:0000256" key="2">
    <source>
        <dbReference type="ARBA" id="ARBA00022630"/>
    </source>
</evidence>
<dbReference type="GO" id="GO:0071949">
    <property type="term" value="F:FAD binding"/>
    <property type="evidence" value="ECO:0007669"/>
    <property type="project" value="InterPro"/>
</dbReference>
<reference evidence="9 10" key="1">
    <citation type="submission" date="2018-05" db="EMBL/GenBank/DDBJ databases">
        <title>Genome sequencing and assembly of the regulated plant pathogen Lachnellula willkommii and related sister species for the development of diagnostic species identification markers.</title>
        <authorList>
            <person name="Giroux E."/>
            <person name="Bilodeau G."/>
        </authorList>
    </citation>
    <scope>NUCLEOTIDE SEQUENCE [LARGE SCALE GENOMIC DNA]</scope>
    <source>
        <strain evidence="9 10">CBS 185.66</strain>
    </source>
</reference>
<dbReference type="GO" id="GO:0004497">
    <property type="term" value="F:monooxygenase activity"/>
    <property type="evidence" value="ECO:0007669"/>
    <property type="project" value="UniProtKB-KW"/>
</dbReference>